<dbReference type="EMBL" id="PQVG01000007">
    <property type="protein sequence ID" value="POY38061.1"/>
    <property type="molecule type" value="Genomic_DNA"/>
</dbReference>
<dbReference type="InterPro" id="IPR026444">
    <property type="entry name" value="Secre_tail"/>
</dbReference>
<organism evidence="2 3">
    <name type="scientific">Flavobacterium alvei</name>
    <dbReference type="NCBI Taxonomy" id="2080416"/>
    <lineage>
        <taxon>Bacteria</taxon>
        <taxon>Pseudomonadati</taxon>
        <taxon>Bacteroidota</taxon>
        <taxon>Flavobacteriia</taxon>
        <taxon>Flavobacteriales</taxon>
        <taxon>Flavobacteriaceae</taxon>
        <taxon>Flavobacterium</taxon>
    </lineage>
</organism>
<dbReference type="RefSeq" id="WP_133158881.1">
    <property type="nucleotide sequence ID" value="NZ_PQVG01000007.1"/>
</dbReference>
<dbReference type="AlphaFoldDB" id="A0A2S5A634"/>
<accession>A0A2S5A634</accession>
<keyword evidence="1" id="KW-0732">Signal</keyword>
<dbReference type="OrthoDB" id="1652165at2"/>
<gene>
    <name evidence="2" type="ORF">C3L50_12360</name>
</gene>
<evidence type="ECO:0000256" key="1">
    <source>
        <dbReference type="ARBA" id="ARBA00022729"/>
    </source>
</evidence>
<proteinExistence type="predicted"/>
<protein>
    <submittedName>
        <fullName evidence="2">Uncharacterized protein</fullName>
    </submittedName>
</protein>
<evidence type="ECO:0000313" key="3">
    <source>
        <dbReference type="Proteomes" id="UP000237310"/>
    </source>
</evidence>
<keyword evidence="3" id="KW-1185">Reference proteome</keyword>
<evidence type="ECO:0000313" key="2">
    <source>
        <dbReference type="EMBL" id="POY38061.1"/>
    </source>
</evidence>
<dbReference type="NCBIfam" id="TIGR04183">
    <property type="entry name" value="Por_Secre_tail"/>
    <property type="match status" value="1"/>
</dbReference>
<dbReference type="Proteomes" id="UP000237310">
    <property type="component" value="Unassembled WGS sequence"/>
</dbReference>
<sequence length="625" mass="67217">STPFPITTQGTTIVTWSFNDGNGQIVTADQNVIIDDTVAPVTPVLANITGQCAVTPTAPTTTDACAGTITGTTLTVFPITNAGTTVITWNFNDGNGQSINVNQNVIIDSTTWNGTTWSNSAPTSATAAIISGNYTATGNLNACTLTVNNNAVVSIPSGFNVTLGGALTVSSGSFTLENNANLIQTTNAANSGNIIIKRNSSALFRLDYTLWSSPVTGSQTLGQFSPLTSTNRFYEYNTTTNLYNTIANTNTFNLAKGYLIRMPNTWVDYGAGSAASWAGTFAGVPNNGTFTYTMSLAGTGFNAVGNPYPSNLIIDNFISGNMGNINGTLYFWRKRNDAANLTSYSTCTTAGCSLVNSHIYPNTDYISIGQGFLVKATSTTLNFNNTMRIANNQNQFFKTKVVEKNRIWLNLYNDAIPVNQMLLAYMTGATMEIDPTIDGAYINDSQTALNSLIGSEEYAVQGRALPFDTTDEVPLSFKAQNAGNYSIAIDHVDGLFSENQDIILKDNSNGTETNLKNQAYAFTAAAGATNTRFSLKYQKTLGISNPAFDENSIIVFKSNDKTHIKSSTKAIDNVKIYDIRGRLLLEKNKVNANETSFDSSKFANQVLIVQITSEDQTIVKKKVIN</sequence>
<name>A0A2S5A634_9FLAO</name>
<comment type="caution">
    <text evidence="2">The sequence shown here is derived from an EMBL/GenBank/DDBJ whole genome shotgun (WGS) entry which is preliminary data.</text>
</comment>
<dbReference type="NCBIfam" id="NF033708">
    <property type="entry name" value="T9SS_Cterm_ChiA"/>
    <property type="match status" value="1"/>
</dbReference>
<feature type="non-terminal residue" evidence="2">
    <location>
        <position position="1"/>
    </location>
</feature>
<reference evidence="2 3" key="1">
    <citation type="submission" date="2018-01" db="EMBL/GenBank/DDBJ databases">
        <authorList>
            <person name="Gaut B.S."/>
            <person name="Morton B.R."/>
            <person name="Clegg M.T."/>
            <person name="Duvall M.R."/>
        </authorList>
    </citation>
    <scope>NUCLEOTIDE SEQUENCE [LARGE SCALE GENOMIC DNA]</scope>
    <source>
        <strain evidence="2 3">HR-AY</strain>
    </source>
</reference>